<dbReference type="Proteomes" id="UP000886845">
    <property type="component" value="Unassembled WGS sequence"/>
</dbReference>
<evidence type="ECO:0000256" key="2">
    <source>
        <dbReference type="SAM" id="Phobius"/>
    </source>
</evidence>
<keyword evidence="2" id="KW-0472">Membrane</keyword>
<keyword evidence="2" id="KW-0812">Transmembrane</keyword>
<keyword evidence="2" id="KW-1133">Transmembrane helix</keyword>
<organism evidence="3 4">
    <name type="scientific">Candidatus Spyradenecus faecavium</name>
    <dbReference type="NCBI Taxonomy" id="2840947"/>
    <lineage>
        <taxon>Bacteria</taxon>
        <taxon>Pseudomonadati</taxon>
        <taxon>Lentisphaerota</taxon>
        <taxon>Lentisphaeria</taxon>
        <taxon>Lentisphaerales</taxon>
        <taxon>Lentisphaeraceae</taxon>
        <taxon>Lentisphaeraceae incertae sedis</taxon>
        <taxon>Candidatus Spyradenecus</taxon>
    </lineage>
</organism>
<sequence>MRGWLRRLFARDAAERRVLAAGGRRLRSGRGSAYVEFAFLAPLFLMMASLLIELATFWDASVMANHTAWQVGRIMKVKPDGGKALFKINTLDAESELAKQAASGVNDVIKLLNEFGDQRTLTTVMLMSGSSMGYTGVPGHEMGDLLSIIVKAPMEMLTDGENGLSKMLAESLTKSMDLPDLSQIGLPTGDLLGGLANTLMQAIAQPIFNAVAKQLLKPVTTWAQNALNGVGTKISDALGQKDGSFSATKHYARNLQKAYQRVQFATIGKGKKGGPLVKVYTKNEGDIRFLGATGTLRQPHIKGKDPGLEGQVAYVRVRWPMASDWLFPFFWGGDRSDKGVWATGHCLTLLEPTLKNEHLKSTNPTAYTPPGQNQPGEYQQVSDTIVHDLKIELFLMRYRNVREELDMKGPVAKTKHLQPWKDVAYPNSTPKVYKKSWEQAIGDKPWDWNYWILEATLRSYLSGYQRREWLYYEGLNTKRERYLGTLGGLPTTAGWKANAEATGRWEEALTLAQGHGQAAGLAAGLGTRLNAAIDASEAAVAKLTSLRGWLDGTIAELDKRVGGSSGSSNIELDTDSMRSLSGDDLTDGDQSVTPENLKKKWAQTYAELKSLRDRINAVAKDIGAECEVIASVSGDLSQTAKQVDEALKDAKGKKAKQKDFEALGARLQALHDAVGRLGLAAGQLGPNVDKAMALEVEFAQKLKLKNAEGLDPRKVDWDAIAKKTAQGDGTGDADLGDEDQGVYGEKDGKGYKPWKR</sequence>
<feature type="region of interest" description="Disordered" evidence="1">
    <location>
        <begin position="561"/>
        <end position="594"/>
    </location>
</feature>
<comment type="caution">
    <text evidence="3">The sequence shown here is derived from an EMBL/GenBank/DDBJ whole genome shotgun (WGS) entry which is preliminary data.</text>
</comment>
<dbReference type="AlphaFoldDB" id="A0A9D1NMU3"/>
<proteinExistence type="predicted"/>
<evidence type="ECO:0000313" key="4">
    <source>
        <dbReference type="Proteomes" id="UP000886845"/>
    </source>
</evidence>
<evidence type="ECO:0000256" key="1">
    <source>
        <dbReference type="SAM" id="MobiDB-lite"/>
    </source>
</evidence>
<feature type="transmembrane region" description="Helical" evidence="2">
    <location>
        <begin position="34"/>
        <end position="58"/>
    </location>
</feature>
<evidence type="ECO:0000313" key="3">
    <source>
        <dbReference type="EMBL" id="HIV09293.1"/>
    </source>
</evidence>
<reference evidence="3" key="2">
    <citation type="journal article" date="2021" name="PeerJ">
        <title>Extensive microbial diversity within the chicken gut microbiome revealed by metagenomics and culture.</title>
        <authorList>
            <person name="Gilroy R."/>
            <person name="Ravi A."/>
            <person name="Getino M."/>
            <person name="Pursley I."/>
            <person name="Horton D.L."/>
            <person name="Alikhan N.F."/>
            <person name="Baker D."/>
            <person name="Gharbi K."/>
            <person name="Hall N."/>
            <person name="Watson M."/>
            <person name="Adriaenssens E.M."/>
            <person name="Foster-Nyarko E."/>
            <person name="Jarju S."/>
            <person name="Secka A."/>
            <person name="Antonio M."/>
            <person name="Oren A."/>
            <person name="Chaudhuri R.R."/>
            <person name="La Ragione R."/>
            <person name="Hildebrand F."/>
            <person name="Pallen M.J."/>
        </authorList>
    </citation>
    <scope>NUCLEOTIDE SEQUENCE</scope>
    <source>
        <strain evidence="3">35461</strain>
    </source>
</reference>
<reference evidence="3" key="1">
    <citation type="submission" date="2020-10" db="EMBL/GenBank/DDBJ databases">
        <authorList>
            <person name="Gilroy R."/>
        </authorList>
    </citation>
    <scope>NUCLEOTIDE SEQUENCE</scope>
    <source>
        <strain evidence="3">35461</strain>
    </source>
</reference>
<gene>
    <name evidence="3" type="ORF">IAC79_04185</name>
</gene>
<name>A0A9D1NMU3_9BACT</name>
<feature type="region of interest" description="Disordered" evidence="1">
    <location>
        <begin position="725"/>
        <end position="756"/>
    </location>
</feature>
<protein>
    <submittedName>
        <fullName evidence="3">Pilus assembly protein</fullName>
    </submittedName>
</protein>
<dbReference type="EMBL" id="DVOR01000134">
    <property type="protein sequence ID" value="HIV09293.1"/>
    <property type="molecule type" value="Genomic_DNA"/>
</dbReference>
<accession>A0A9D1NMU3</accession>